<dbReference type="Proteomes" id="UP000265882">
    <property type="component" value="Unassembled WGS sequence"/>
</dbReference>
<protein>
    <submittedName>
        <fullName evidence="6">MerR family transcriptional regulator</fullName>
    </submittedName>
</protein>
<keyword evidence="1" id="KW-0678">Repressor</keyword>
<dbReference type="GO" id="GO:0003700">
    <property type="term" value="F:DNA-binding transcription factor activity"/>
    <property type="evidence" value="ECO:0007669"/>
    <property type="project" value="InterPro"/>
</dbReference>
<dbReference type="Gene3D" id="1.10.1660.10">
    <property type="match status" value="1"/>
</dbReference>
<comment type="caution">
    <text evidence="6">The sequence shown here is derived from an EMBL/GenBank/DDBJ whole genome shotgun (WGS) entry which is preliminary data.</text>
</comment>
<evidence type="ECO:0000313" key="6">
    <source>
        <dbReference type="EMBL" id="RJP17809.1"/>
    </source>
</evidence>
<evidence type="ECO:0000313" key="7">
    <source>
        <dbReference type="Proteomes" id="UP000265882"/>
    </source>
</evidence>
<dbReference type="PROSITE" id="PS50937">
    <property type="entry name" value="HTH_MERR_2"/>
    <property type="match status" value="1"/>
</dbReference>
<reference evidence="6 7" key="1">
    <citation type="journal article" date="2017" name="ISME J.">
        <title>Energy and carbon metabolisms in a deep terrestrial subsurface fluid microbial community.</title>
        <authorList>
            <person name="Momper L."/>
            <person name="Jungbluth S.P."/>
            <person name="Lee M.D."/>
            <person name="Amend J.P."/>
        </authorList>
    </citation>
    <scope>NUCLEOTIDE SEQUENCE [LARGE SCALE GENOMIC DNA]</scope>
    <source>
        <strain evidence="6">SURF_5</strain>
    </source>
</reference>
<keyword evidence="3" id="KW-0238">DNA-binding</keyword>
<keyword evidence="2" id="KW-0805">Transcription regulation</keyword>
<dbReference type="PANTHER" id="PTHR30204">
    <property type="entry name" value="REDOX-CYCLING DRUG-SENSING TRANSCRIPTIONAL ACTIVATOR SOXR"/>
    <property type="match status" value="1"/>
</dbReference>
<gene>
    <name evidence="6" type="ORF">C4520_15680</name>
</gene>
<sequence>MQAQLQEKPGAAVEQENALTIRRVSDLTGVPPHTLRFWERVMPHVLKPQRTAGGQRRYDRQAVECVLEIKRLSEVHGYSLAAIGRRLKAEVAFSSPPPSVSREVDIRSDLIDSIVLEITALLKERLLRFLQYSPSENEQEQTSYEP</sequence>
<name>A0A3A4NE33_ABYX5</name>
<dbReference type="InterPro" id="IPR000551">
    <property type="entry name" value="MerR-type_HTH_dom"/>
</dbReference>
<evidence type="ECO:0000256" key="4">
    <source>
        <dbReference type="ARBA" id="ARBA00023163"/>
    </source>
</evidence>
<dbReference type="Pfam" id="PF13411">
    <property type="entry name" value="MerR_1"/>
    <property type="match status" value="1"/>
</dbReference>
<dbReference type="InterPro" id="IPR009061">
    <property type="entry name" value="DNA-bd_dom_put_sf"/>
</dbReference>
<organism evidence="6 7">
    <name type="scientific">Abyssobacteria bacterium (strain SURF_5)</name>
    <dbReference type="NCBI Taxonomy" id="2093360"/>
    <lineage>
        <taxon>Bacteria</taxon>
        <taxon>Pseudomonadati</taxon>
        <taxon>Candidatus Hydrogenedentota</taxon>
        <taxon>Candidatus Abyssobacteria</taxon>
    </lineage>
</organism>
<dbReference type="EMBL" id="QZKU01000110">
    <property type="protein sequence ID" value="RJP17809.1"/>
    <property type="molecule type" value="Genomic_DNA"/>
</dbReference>
<dbReference type="GO" id="GO:0003677">
    <property type="term" value="F:DNA binding"/>
    <property type="evidence" value="ECO:0007669"/>
    <property type="project" value="UniProtKB-KW"/>
</dbReference>
<feature type="domain" description="HTH merR-type" evidence="5">
    <location>
        <begin position="18"/>
        <end position="89"/>
    </location>
</feature>
<accession>A0A3A4NE33</accession>
<dbReference type="SMART" id="SM00422">
    <property type="entry name" value="HTH_MERR"/>
    <property type="match status" value="1"/>
</dbReference>
<proteinExistence type="predicted"/>
<dbReference type="SUPFAM" id="SSF46955">
    <property type="entry name" value="Putative DNA-binding domain"/>
    <property type="match status" value="1"/>
</dbReference>
<evidence type="ECO:0000256" key="1">
    <source>
        <dbReference type="ARBA" id="ARBA00022491"/>
    </source>
</evidence>
<evidence type="ECO:0000259" key="5">
    <source>
        <dbReference type="PROSITE" id="PS50937"/>
    </source>
</evidence>
<dbReference type="PANTHER" id="PTHR30204:SF69">
    <property type="entry name" value="MERR-FAMILY TRANSCRIPTIONAL REGULATOR"/>
    <property type="match status" value="1"/>
</dbReference>
<keyword evidence="4" id="KW-0804">Transcription</keyword>
<evidence type="ECO:0000256" key="2">
    <source>
        <dbReference type="ARBA" id="ARBA00023015"/>
    </source>
</evidence>
<dbReference type="AlphaFoldDB" id="A0A3A4NE33"/>
<dbReference type="InterPro" id="IPR047057">
    <property type="entry name" value="MerR_fam"/>
</dbReference>
<evidence type="ECO:0000256" key="3">
    <source>
        <dbReference type="ARBA" id="ARBA00023125"/>
    </source>
</evidence>